<evidence type="ECO:0000256" key="2">
    <source>
        <dbReference type="ARBA" id="ARBA00005248"/>
    </source>
</evidence>
<dbReference type="GO" id="GO:0120029">
    <property type="term" value="P:proton export across plasma membrane"/>
    <property type="evidence" value="ECO:0007669"/>
    <property type="project" value="InterPro"/>
</dbReference>
<evidence type="ECO:0000256" key="1">
    <source>
        <dbReference type="ARBA" id="ARBA00004141"/>
    </source>
</evidence>
<organism evidence="13 14">
    <name type="scientific">Gymnopilus junonius</name>
    <name type="common">Spectacular rustgill mushroom</name>
    <name type="synonym">Gymnopilus spectabilis subsp. junonius</name>
    <dbReference type="NCBI Taxonomy" id="109634"/>
    <lineage>
        <taxon>Eukaryota</taxon>
        <taxon>Fungi</taxon>
        <taxon>Dikarya</taxon>
        <taxon>Basidiomycota</taxon>
        <taxon>Agaricomycotina</taxon>
        <taxon>Agaricomycetes</taxon>
        <taxon>Agaricomycetidae</taxon>
        <taxon>Agaricales</taxon>
        <taxon>Agaricineae</taxon>
        <taxon>Hymenogastraceae</taxon>
        <taxon>Gymnopilus</taxon>
    </lineage>
</organism>
<evidence type="ECO:0000256" key="8">
    <source>
        <dbReference type="ARBA" id="ARBA00023065"/>
    </source>
</evidence>
<keyword evidence="7" id="KW-0915">Sodium</keyword>
<feature type="transmembrane region" description="Helical" evidence="11">
    <location>
        <begin position="224"/>
        <end position="247"/>
    </location>
</feature>
<keyword evidence="5 11" id="KW-0812">Transmembrane</keyword>
<dbReference type="Gene3D" id="1.20.1530.20">
    <property type="match status" value="1"/>
</dbReference>
<reference evidence="13" key="1">
    <citation type="submission" date="2020-11" db="EMBL/GenBank/DDBJ databases">
        <authorList>
            <consortium name="DOE Joint Genome Institute"/>
            <person name="Ahrendt S."/>
            <person name="Riley R."/>
            <person name="Andreopoulos W."/>
            <person name="LaButti K."/>
            <person name="Pangilinan J."/>
            <person name="Ruiz-duenas F.J."/>
            <person name="Barrasa J.M."/>
            <person name="Sanchez-Garcia M."/>
            <person name="Camarero S."/>
            <person name="Miyauchi S."/>
            <person name="Serrano A."/>
            <person name="Linde D."/>
            <person name="Babiker R."/>
            <person name="Drula E."/>
            <person name="Ayuso-Fernandez I."/>
            <person name="Pacheco R."/>
            <person name="Padilla G."/>
            <person name="Ferreira P."/>
            <person name="Barriuso J."/>
            <person name="Kellner H."/>
            <person name="Castanera R."/>
            <person name="Alfaro M."/>
            <person name="Ramirez L."/>
            <person name="Pisabarro A.G."/>
            <person name="Kuo A."/>
            <person name="Tritt A."/>
            <person name="Lipzen A."/>
            <person name="He G."/>
            <person name="Yan M."/>
            <person name="Ng V."/>
            <person name="Cullen D."/>
            <person name="Martin F."/>
            <person name="Rosso M.-N."/>
            <person name="Henrissat B."/>
            <person name="Hibbett D."/>
            <person name="Martinez A.T."/>
            <person name="Grigoriev I.V."/>
        </authorList>
    </citation>
    <scope>NUCLEOTIDE SEQUENCE</scope>
    <source>
        <strain evidence="13">AH 44721</strain>
    </source>
</reference>
<comment type="caution">
    <text evidence="13">The sequence shown here is derived from an EMBL/GenBank/DDBJ whole genome shotgun (WGS) entry which is preliminary data.</text>
</comment>
<keyword evidence="4" id="KW-0050">Antiport</keyword>
<accession>A0A9P5NV37</accession>
<dbReference type="InterPro" id="IPR038770">
    <property type="entry name" value="Na+/solute_symporter_sf"/>
</dbReference>
<dbReference type="GO" id="GO:0042391">
    <property type="term" value="P:regulation of membrane potential"/>
    <property type="evidence" value="ECO:0007669"/>
    <property type="project" value="InterPro"/>
</dbReference>
<feature type="domain" description="Cation/H+ exchanger transmembrane" evidence="12">
    <location>
        <begin position="26"/>
        <end position="449"/>
    </location>
</feature>
<feature type="transmembrane region" description="Helical" evidence="11">
    <location>
        <begin position="123"/>
        <end position="146"/>
    </location>
</feature>
<dbReference type="Pfam" id="PF00999">
    <property type="entry name" value="Na_H_Exchanger"/>
    <property type="match status" value="1"/>
</dbReference>
<feature type="transmembrane region" description="Helical" evidence="11">
    <location>
        <begin position="312"/>
        <end position="335"/>
    </location>
</feature>
<keyword evidence="9 11" id="KW-0472">Membrane</keyword>
<keyword evidence="6 11" id="KW-1133">Transmembrane helix</keyword>
<sequence>MAIVGFSISTPHIVYALLGSFSVLFSMFSLFLRERLYVSEAIGAFIFGVIIGASYQLPSLSCFHDSIILPGPYCAGILDPRSWTASSNNLITLEFTRIVLATGVFSIGVELPEAYMKKHWKSISFLLVPVMIWGWLVSAALVFSLIPGLHLSSSLVVAACLIPTDPVLTVAIVGGKWAEKYVPVYIRHLLAAESACNDGAAYPFLYLALYFTIDKTMGHAIKDWFLCIWLYQVILGCIIGCLLGFVFRHLMKFCQRHDLIDRNSYVAQYISLTMLTVGVTTLLGADDLLAAFFCGTVFAWDGFFNRQTEESVFSSVIDTLFNVAAFIYVGAWMPFDKFQDPQQILTVWRLLAVAILVLLLRRLPIVMILCKFIPDIKTFREAMFVGHFGPIGIRAVFTSILAIMALENARTSADDASTPQSLLLEQVVQPIVAFVVLCSIAVHGLSIPGFSFGRRMQSVSRTWSRRSTVTGAKLLERGNQARMVNRMEDVMVNRDSGLEVMDLEKGNLSILENDKEIEQIPESISGTTAAGNEHTIEEMEGSGLNDEAWVAGHSTPANNTRFVEGDIVTTAPTESPGSARE</sequence>
<dbReference type="AlphaFoldDB" id="A0A9P5NV37"/>
<dbReference type="PANTHER" id="PTHR31382:SF4">
    <property type="entry name" value="NA(+)_H(+) ANTIPORTER"/>
    <property type="match status" value="1"/>
</dbReference>
<dbReference type="OrthoDB" id="2190219at2759"/>
<evidence type="ECO:0000256" key="4">
    <source>
        <dbReference type="ARBA" id="ARBA00022449"/>
    </source>
</evidence>
<feature type="transmembrane region" description="Helical" evidence="11">
    <location>
        <begin position="152"/>
        <end position="173"/>
    </location>
</feature>
<gene>
    <name evidence="13" type="ORF">CPB84DRAFT_1960498</name>
</gene>
<evidence type="ECO:0000256" key="6">
    <source>
        <dbReference type="ARBA" id="ARBA00022989"/>
    </source>
</evidence>
<feature type="transmembrane region" description="Helical" evidence="11">
    <location>
        <begin position="267"/>
        <end position="300"/>
    </location>
</feature>
<keyword evidence="14" id="KW-1185">Reference proteome</keyword>
<feature type="transmembrane region" description="Helical" evidence="11">
    <location>
        <begin position="12"/>
        <end position="32"/>
    </location>
</feature>
<evidence type="ECO:0000313" key="13">
    <source>
        <dbReference type="EMBL" id="KAF8905184.1"/>
    </source>
</evidence>
<name>A0A9P5NV37_GYMJU</name>
<dbReference type="InterPro" id="IPR004712">
    <property type="entry name" value="Na+/H+_antiporter_fungi"/>
</dbReference>
<dbReference type="Proteomes" id="UP000724874">
    <property type="component" value="Unassembled WGS sequence"/>
</dbReference>
<dbReference type="EMBL" id="JADNYJ010000023">
    <property type="protein sequence ID" value="KAF8905184.1"/>
    <property type="molecule type" value="Genomic_DNA"/>
</dbReference>
<feature type="transmembrane region" description="Helical" evidence="11">
    <location>
        <begin position="347"/>
        <end position="370"/>
    </location>
</feature>
<keyword evidence="3" id="KW-0813">Transport</keyword>
<evidence type="ECO:0000256" key="11">
    <source>
        <dbReference type="SAM" id="Phobius"/>
    </source>
</evidence>
<feature type="transmembrane region" description="Helical" evidence="11">
    <location>
        <begin position="37"/>
        <end position="57"/>
    </location>
</feature>
<evidence type="ECO:0000256" key="9">
    <source>
        <dbReference type="ARBA" id="ARBA00023136"/>
    </source>
</evidence>
<evidence type="ECO:0000256" key="10">
    <source>
        <dbReference type="ARBA" id="ARBA00023201"/>
    </source>
</evidence>
<dbReference type="GO" id="GO:0015385">
    <property type="term" value="F:sodium:proton antiporter activity"/>
    <property type="evidence" value="ECO:0007669"/>
    <property type="project" value="InterPro"/>
</dbReference>
<keyword evidence="8" id="KW-0406">Ion transport</keyword>
<dbReference type="InterPro" id="IPR006153">
    <property type="entry name" value="Cation/H_exchanger_TM"/>
</dbReference>
<evidence type="ECO:0000256" key="7">
    <source>
        <dbReference type="ARBA" id="ARBA00023053"/>
    </source>
</evidence>
<keyword evidence="10" id="KW-0739">Sodium transport</keyword>
<evidence type="ECO:0000259" key="12">
    <source>
        <dbReference type="Pfam" id="PF00999"/>
    </source>
</evidence>
<feature type="transmembrane region" description="Helical" evidence="11">
    <location>
        <begin position="382"/>
        <end position="406"/>
    </location>
</feature>
<evidence type="ECO:0000256" key="3">
    <source>
        <dbReference type="ARBA" id="ARBA00022448"/>
    </source>
</evidence>
<evidence type="ECO:0000256" key="5">
    <source>
        <dbReference type="ARBA" id="ARBA00022692"/>
    </source>
</evidence>
<comment type="similarity">
    <text evidence="2">Belongs to the fungal Na(+)/H(+) exchanger family.</text>
</comment>
<proteinExistence type="inferred from homology"/>
<dbReference type="PANTHER" id="PTHR31382">
    <property type="entry name" value="NA(+)/H(+) ANTIPORTER"/>
    <property type="match status" value="1"/>
</dbReference>
<feature type="transmembrane region" description="Helical" evidence="11">
    <location>
        <begin position="426"/>
        <end position="447"/>
    </location>
</feature>
<protein>
    <submittedName>
        <fullName evidence="13">Sodium/hydrogen exchanger family-domain-containing protein</fullName>
    </submittedName>
</protein>
<evidence type="ECO:0000313" key="14">
    <source>
        <dbReference type="Proteomes" id="UP000724874"/>
    </source>
</evidence>
<dbReference type="GO" id="GO:0030007">
    <property type="term" value="P:intracellular potassium ion homeostasis"/>
    <property type="evidence" value="ECO:0007669"/>
    <property type="project" value="TreeGrafter"/>
</dbReference>
<dbReference type="GO" id="GO:0005886">
    <property type="term" value="C:plasma membrane"/>
    <property type="evidence" value="ECO:0007669"/>
    <property type="project" value="InterPro"/>
</dbReference>
<dbReference type="GO" id="GO:0036376">
    <property type="term" value="P:sodium ion export across plasma membrane"/>
    <property type="evidence" value="ECO:0007669"/>
    <property type="project" value="InterPro"/>
</dbReference>
<comment type="subcellular location">
    <subcellularLocation>
        <location evidence="1">Membrane</location>
        <topology evidence="1">Multi-pass membrane protein</topology>
    </subcellularLocation>
</comment>